<dbReference type="Proteomes" id="UP001374579">
    <property type="component" value="Unassembled WGS sequence"/>
</dbReference>
<dbReference type="InterPro" id="IPR001304">
    <property type="entry name" value="C-type_lectin-like"/>
</dbReference>
<dbReference type="CDD" id="cd00037">
    <property type="entry name" value="CLECT"/>
    <property type="match status" value="1"/>
</dbReference>
<proteinExistence type="predicted"/>
<dbReference type="InterPro" id="IPR003609">
    <property type="entry name" value="Pan_app"/>
</dbReference>
<dbReference type="SUPFAM" id="SSF56436">
    <property type="entry name" value="C-type lectin-like"/>
    <property type="match status" value="1"/>
</dbReference>
<dbReference type="Pfam" id="PF00059">
    <property type="entry name" value="Lectin_C"/>
    <property type="match status" value="1"/>
</dbReference>
<reference evidence="3 4" key="1">
    <citation type="submission" date="2024-02" db="EMBL/GenBank/DDBJ databases">
        <title>Chromosome-scale genome assembly of the rough periwinkle Littorina saxatilis.</title>
        <authorList>
            <person name="De Jode A."/>
            <person name="Faria R."/>
            <person name="Formenti G."/>
            <person name="Sims Y."/>
            <person name="Smith T.P."/>
            <person name="Tracey A."/>
            <person name="Wood J.M.D."/>
            <person name="Zagrodzka Z.B."/>
            <person name="Johannesson K."/>
            <person name="Butlin R.K."/>
            <person name="Leder E.H."/>
        </authorList>
    </citation>
    <scope>NUCLEOTIDE SEQUENCE [LARGE SCALE GENOMIC DNA]</scope>
    <source>
        <strain evidence="3">Snail1</strain>
        <tissue evidence="3">Muscle</tissue>
    </source>
</reference>
<feature type="domain" description="C-type lectin" evidence="2">
    <location>
        <begin position="25"/>
        <end position="137"/>
    </location>
</feature>
<evidence type="ECO:0000313" key="3">
    <source>
        <dbReference type="EMBL" id="KAK7096643.1"/>
    </source>
</evidence>
<evidence type="ECO:0000256" key="1">
    <source>
        <dbReference type="SAM" id="SignalP"/>
    </source>
</evidence>
<comment type="caution">
    <text evidence="3">The sequence shown here is derived from an EMBL/GenBank/DDBJ whole genome shotgun (WGS) entry which is preliminary data.</text>
</comment>
<feature type="signal peptide" evidence="1">
    <location>
        <begin position="1"/>
        <end position="21"/>
    </location>
</feature>
<evidence type="ECO:0000313" key="4">
    <source>
        <dbReference type="Proteomes" id="UP001374579"/>
    </source>
</evidence>
<dbReference type="AlphaFoldDB" id="A0AAN9B0L9"/>
<organism evidence="3 4">
    <name type="scientific">Littorina saxatilis</name>
    <dbReference type="NCBI Taxonomy" id="31220"/>
    <lineage>
        <taxon>Eukaryota</taxon>
        <taxon>Metazoa</taxon>
        <taxon>Spiralia</taxon>
        <taxon>Lophotrochozoa</taxon>
        <taxon>Mollusca</taxon>
        <taxon>Gastropoda</taxon>
        <taxon>Caenogastropoda</taxon>
        <taxon>Littorinimorpha</taxon>
        <taxon>Littorinoidea</taxon>
        <taxon>Littorinidae</taxon>
        <taxon>Littorina</taxon>
    </lineage>
</organism>
<name>A0AAN9B0L9_9CAEN</name>
<dbReference type="Gene3D" id="3.50.4.10">
    <property type="entry name" value="Hepatocyte Growth Factor"/>
    <property type="match status" value="1"/>
</dbReference>
<dbReference type="EMBL" id="JBAMIC010000013">
    <property type="protein sequence ID" value="KAK7096643.1"/>
    <property type="molecule type" value="Genomic_DNA"/>
</dbReference>
<dbReference type="InterPro" id="IPR016187">
    <property type="entry name" value="CTDL_fold"/>
</dbReference>
<dbReference type="PROSITE" id="PS50041">
    <property type="entry name" value="C_TYPE_LECTIN_2"/>
    <property type="match status" value="1"/>
</dbReference>
<gene>
    <name evidence="3" type="ORF">V1264_003724</name>
</gene>
<keyword evidence="4" id="KW-1185">Reference proteome</keyword>
<sequence>MMCRNFLLTVLVFIFAERCEGFVRYVVSNDTHPQWQANDLCKARGYYGLAVIDTPEKWEFAKTSLASLPTGNSAWIGLEFVTIDGEPKWVGDKVYSWGAWAANEPNWANTAVLVMHDGANWVWRTQGTNYQHQVMCYFEFDSMGMTKHSNTNVDLDTVTPQLTKTATSVADCAMMCASVGSCLYLTYDAGTDACNMYDAGVTSLLTNGKASPNAFTLYAIRAV</sequence>
<protein>
    <recommendedName>
        <fullName evidence="2">C-type lectin domain-containing protein</fullName>
    </recommendedName>
</protein>
<dbReference type="Pfam" id="PF00024">
    <property type="entry name" value="PAN_1"/>
    <property type="match status" value="1"/>
</dbReference>
<keyword evidence="1" id="KW-0732">Signal</keyword>
<dbReference type="InterPro" id="IPR016186">
    <property type="entry name" value="C-type_lectin-like/link_sf"/>
</dbReference>
<accession>A0AAN9B0L9</accession>
<dbReference type="Gene3D" id="3.10.100.10">
    <property type="entry name" value="Mannose-Binding Protein A, subunit A"/>
    <property type="match status" value="1"/>
</dbReference>
<feature type="chain" id="PRO_5042879330" description="C-type lectin domain-containing protein" evidence="1">
    <location>
        <begin position="22"/>
        <end position="223"/>
    </location>
</feature>
<evidence type="ECO:0000259" key="2">
    <source>
        <dbReference type="PROSITE" id="PS50041"/>
    </source>
</evidence>